<keyword evidence="3" id="KW-1185">Reference proteome</keyword>
<dbReference type="SUPFAM" id="SSF51430">
    <property type="entry name" value="NAD(P)-linked oxidoreductase"/>
    <property type="match status" value="1"/>
</dbReference>
<proteinExistence type="predicted"/>
<dbReference type="PANTHER" id="PTHR43312">
    <property type="entry name" value="D-THREO-ALDOSE 1-DEHYDROGENASE"/>
    <property type="match status" value="1"/>
</dbReference>
<protein>
    <submittedName>
        <fullName evidence="2">Aldo/keto reductase</fullName>
    </submittedName>
</protein>
<dbReference type="Gene3D" id="3.20.20.100">
    <property type="entry name" value="NADP-dependent oxidoreductase domain"/>
    <property type="match status" value="1"/>
</dbReference>
<dbReference type="Pfam" id="PF00248">
    <property type="entry name" value="Aldo_ket_red"/>
    <property type="match status" value="1"/>
</dbReference>
<dbReference type="PANTHER" id="PTHR43312:SF1">
    <property type="entry name" value="NADP-DEPENDENT OXIDOREDUCTASE DOMAIN-CONTAINING PROTEIN"/>
    <property type="match status" value="1"/>
</dbReference>
<organism evidence="2 3">
    <name type="scientific">Ideonella margarita</name>
    <dbReference type="NCBI Taxonomy" id="2984191"/>
    <lineage>
        <taxon>Bacteria</taxon>
        <taxon>Pseudomonadati</taxon>
        <taxon>Pseudomonadota</taxon>
        <taxon>Betaproteobacteria</taxon>
        <taxon>Burkholderiales</taxon>
        <taxon>Sphaerotilaceae</taxon>
        <taxon>Ideonella</taxon>
    </lineage>
</organism>
<dbReference type="InterPro" id="IPR053135">
    <property type="entry name" value="AKR2_Oxidoreductase"/>
</dbReference>
<dbReference type="RefSeq" id="WP_341398656.1">
    <property type="nucleotide sequence ID" value="NZ_JBBUTI010000005.1"/>
</dbReference>
<evidence type="ECO:0000313" key="2">
    <source>
        <dbReference type="EMBL" id="MEK8046368.1"/>
    </source>
</evidence>
<evidence type="ECO:0000259" key="1">
    <source>
        <dbReference type="Pfam" id="PF00248"/>
    </source>
</evidence>
<dbReference type="Proteomes" id="UP001379945">
    <property type="component" value="Unassembled WGS sequence"/>
</dbReference>
<accession>A0ABU9C3L0</accession>
<gene>
    <name evidence="2" type="ORF">AACH00_08440</name>
</gene>
<name>A0ABU9C3L0_9BURK</name>
<dbReference type="EMBL" id="JBBUTI010000005">
    <property type="protein sequence ID" value="MEK8046368.1"/>
    <property type="molecule type" value="Genomic_DNA"/>
</dbReference>
<reference evidence="2 3" key="1">
    <citation type="submission" date="2024-04" db="EMBL/GenBank/DDBJ databases">
        <title>Novel species of the genus Ideonella isolated from streams.</title>
        <authorList>
            <person name="Lu H."/>
        </authorList>
    </citation>
    <scope>NUCLEOTIDE SEQUENCE [LARGE SCALE GENOMIC DNA]</scope>
    <source>
        <strain evidence="2 3">LYT19W</strain>
    </source>
</reference>
<feature type="domain" description="NADP-dependent oxidoreductase" evidence="1">
    <location>
        <begin position="16"/>
        <end position="279"/>
    </location>
</feature>
<evidence type="ECO:0000313" key="3">
    <source>
        <dbReference type="Proteomes" id="UP001379945"/>
    </source>
</evidence>
<dbReference type="InterPro" id="IPR036812">
    <property type="entry name" value="NAD(P)_OxRdtase_dom_sf"/>
</dbReference>
<sequence length="293" mass="31778">MKLNAYGRSGLTVSQLGLGAGQIGDAALDEAHVAKLLNTALDLGITLIDTARGYGLSEERIGRHLAHRRSEFVLSTKVGYGIDGYADWTGAVIHAGIDAALMRLQTDVIDIVHLHSCSLDVLRAGEVVEALMRARDAGKIRVAAYAGENDPLGWALAHGGFGGVECSVSLFDQRTLQHWLPAAVERGQGVIAKRALGNAPWRHAERPTGQYVEAYWDRMQVLAYDTTGLPWDEFALRFSAWQPEVSAAITGTTSVENLRRNVDAVNRGPLPDEVVAQLRARFAEVGSQWQGEL</sequence>
<dbReference type="CDD" id="cd19095">
    <property type="entry name" value="AKR_PA4992-like"/>
    <property type="match status" value="1"/>
</dbReference>
<dbReference type="InterPro" id="IPR023210">
    <property type="entry name" value="NADP_OxRdtase_dom"/>
</dbReference>
<comment type="caution">
    <text evidence="2">The sequence shown here is derived from an EMBL/GenBank/DDBJ whole genome shotgun (WGS) entry which is preliminary data.</text>
</comment>